<evidence type="ECO:0000259" key="3">
    <source>
        <dbReference type="PROSITE" id="PS50943"/>
    </source>
</evidence>
<keyword evidence="2" id="KW-0812">Transmembrane</keyword>
<dbReference type="InterPro" id="IPR001387">
    <property type="entry name" value="Cro/C1-type_HTH"/>
</dbReference>
<dbReference type="Pfam" id="PF01381">
    <property type="entry name" value="HTH_3"/>
    <property type="match status" value="1"/>
</dbReference>
<proteinExistence type="predicted"/>
<sequence length="172" mass="20150">MELGDKLKKLRKENSYSQQQLAEKLNVTAQAISKWENNKSVPDIINLVQISELYHISLDYLIKPDKQLQSELSIRNIRLRIFNYFAAVFTLIFILAASLLIKAKFFMYQHSLGGWLMIGSGFLFIILAFLSIYCYIVKKRHFIFLWSAILMLGFMVFLGLFYDYIVEVLYPL</sequence>
<comment type="caution">
    <text evidence="4">The sequence shown here is derived from an EMBL/GenBank/DDBJ whole genome shotgun (WGS) entry which is preliminary data.</text>
</comment>
<feature type="transmembrane region" description="Helical" evidence="2">
    <location>
        <begin position="113"/>
        <end position="136"/>
    </location>
</feature>
<feature type="domain" description="HTH cro/C1-type" evidence="3">
    <location>
        <begin position="7"/>
        <end position="61"/>
    </location>
</feature>
<dbReference type="Proteomes" id="UP000808914">
    <property type="component" value="Unassembled WGS sequence"/>
</dbReference>
<keyword evidence="5" id="KW-1185">Reference proteome</keyword>
<organism evidence="4 5">
    <name type="scientific">Scopulibacillus daqui</name>
    <dbReference type="NCBI Taxonomy" id="1469162"/>
    <lineage>
        <taxon>Bacteria</taxon>
        <taxon>Bacillati</taxon>
        <taxon>Bacillota</taxon>
        <taxon>Bacilli</taxon>
        <taxon>Bacillales</taxon>
        <taxon>Sporolactobacillaceae</taxon>
        <taxon>Scopulibacillus</taxon>
    </lineage>
</organism>
<feature type="transmembrane region" description="Helical" evidence="2">
    <location>
        <begin position="143"/>
        <end position="162"/>
    </location>
</feature>
<dbReference type="Gene3D" id="1.10.260.40">
    <property type="entry name" value="lambda repressor-like DNA-binding domains"/>
    <property type="match status" value="1"/>
</dbReference>
<reference evidence="4 5" key="1">
    <citation type="submission" date="2021-01" db="EMBL/GenBank/DDBJ databases">
        <title>Genomic Encyclopedia of Type Strains, Phase IV (KMG-IV): sequencing the most valuable type-strain genomes for metagenomic binning, comparative biology and taxonomic classification.</title>
        <authorList>
            <person name="Goeker M."/>
        </authorList>
    </citation>
    <scope>NUCLEOTIDE SEQUENCE [LARGE SCALE GENOMIC DNA]</scope>
    <source>
        <strain evidence="4 5">DSM 28236</strain>
    </source>
</reference>
<accession>A0ABS2PZK6</accession>
<dbReference type="PANTHER" id="PTHR46558:SF4">
    <property type="entry name" value="DNA-BIDING PHAGE PROTEIN"/>
    <property type="match status" value="1"/>
</dbReference>
<gene>
    <name evidence="4" type="ORF">JOD45_001209</name>
</gene>
<dbReference type="SUPFAM" id="SSF47413">
    <property type="entry name" value="lambda repressor-like DNA-binding domains"/>
    <property type="match status" value="1"/>
</dbReference>
<keyword evidence="1" id="KW-0238">DNA-binding</keyword>
<dbReference type="RefSeq" id="WP_205002944.1">
    <property type="nucleotide sequence ID" value="NZ_JAFBER010000005.1"/>
</dbReference>
<evidence type="ECO:0000256" key="1">
    <source>
        <dbReference type="ARBA" id="ARBA00023125"/>
    </source>
</evidence>
<feature type="transmembrane region" description="Helical" evidence="2">
    <location>
        <begin position="81"/>
        <end position="101"/>
    </location>
</feature>
<evidence type="ECO:0000313" key="4">
    <source>
        <dbReference type="EMBL" id="MBM7645000.1"/>
    </source>
</evidence>
<dbReference type="EMBL" id="JAFBER010000005">
    <property type="protein sequence ID" value="MBM7645000.1"/>
    <property type="molecule type" value="Genomic_DNA"/>
</dbReference>
<dbReference type="PANTHER" id="PTHR46558">
    <property type="entry name" value="TRACRIPTIONAL REGULATORY PROTEIN-RELATED-RELATED"/>
    <property type="match status" value="1"/>
</dbReference>
<keyword evidence="2" id="KW-1133">Transmembrane helix</keyword>
<protein>
    <submittedName>
        <fullName evidence="4">Transcriptional regulator with XRE-family HTH domain</fullName>
    </submittedName>
</protein>
<evidence type="ECO:0000256" key="2">
    <source>
        <dbReference type="SAM" id="Phobius"/>
    </source>
</evidence>
<keyword evidence="2" id="KW-0472">Membrane</keyword>
<evidence type="ECO:0000313" key="5">
    <source>
        <dbReference type="Proteomes" id="UP000808914"/>
    </source>
</evidence>
<dbReference type="InterPro" id="IPR010982">
    <property type="entry name" value="Lambda_DNA-bd_dom_sf"/>
</dbReference>
<dbReference type="PROSITE" id="PS50943">
    <property type="entry name" value="HTH_CROC1"/>
    <property type="match status" value="1"/>
</dbReference>
<name>A0ABS2PZK6_9BACL</name>
<dbReference type="SMART" id="SM00530">
    <property type="entry name" value="HTH_XRE"/>
    <property type="match status" value="1"/>
</dbReference>
<dbReference type="CDD" id="cd00093">
    <property type="entry name" value="HTH_XRE"/>
    <property type="match status" value="1"/>
</dbReference>